<dbReference type="EMBL" id="REGN01002862">
    <property type="protein sequence ID" value="RNA25761.1"/>
    <property type="molecule type" value="Genomic_DNA"/>
</dbReference>
<evidence type="ECO:0000256" key="1">
    <source>
        <dbReference type="SAM" id="Phobius"/>
    </source>
</evidence>
<accession>A0A3M7RQE7</accession>
<dbReference type="Proteomes" id="UP000276133">
    <property type="component" value="Unassembled WGS sequence"/>
</dbReference>
<protein>
    <recommendedName>
        <fullName evidence="4">Transmembrane protein</fullName>
    </recommendedName>
</protein>
<keyword evidence="1" id="KW-0472">Membrane</keyword>
<dbReference type="AlphaFoldDB" id="A0A3M7RQE7"/>
<reference evidence="2 3" key="1">
    <citation type="journal article" date="2018" name="Sci. Rep.">
        <title>Genomic signatures of local adaptation to the degree of environmental predictability in rotifers.</title>
        <authorList>
            <person name="Franch-Gras L."/>
            <person name="Hahn C."/>
            <person name="Garcia-Roger E.M."/>
            <person name="Carmona M.J."/>
            <person name="Serra M."/>
            <person name="Gomez A."/>
        </authorList>
    </citation>
    <scope>NUCLEOTIDE SEQUENCE [LARGE SCALE GENOMIC DNA]</scope>
    <source>
        <strain evidence="2">HYR1</strain>
    </source>
</reference>
<gene>
    <name evidence="2" type="ORF">BpHYR1_038858</name>
</gene>
<evidence type="ECO:0000313" key="3">
    <source>
        <dbReference type="Proteomes" id="UP000276133"/>
    </source>
</evidence>
<evidence type="ECO:0008006" key="4">
    <source>
        <dbReference type="Google" id="ProtNLM"/>
    </source>
</evidence>
<organism evidence="2 3">
    <name type="scientific">Brachionus plicatilis</name>
    <name type="common">Marine rotifer</name>
    <name type="synonym">Brachionus muelleri</name>
    <dbReference type="NCBI Taxonomy" id="10195"/>
    <lineage>
        <taxon>Eukaryota</taxon>
        <taxon>Metazoa</taxon>
        <taxon>Spiralia</taxon>
        <taxon>Gnathifera</taxon>
        <taxon>Rotifera</taxon>
        <taxon>Eurotatoria</taxon>
        <taxon>Monogononta</taxon>
        <taxon>Pseudotrocha</taxon>
        <taxon>Ploima</taxon>
        <taxon>Brachionidae</taxon>
        <taxon>Brachionus</taxon>
    </lineage>
</organism>
<proteinExistence type="predicted"/>
<keyword evidence="1" id="KW-1133">Transmembrane helix</keyword>
<keyword evidence="1" id="KW-0812">Transmembrane</keyword>
<keyword evidence="3" id="KW-1185">Reference proteome</keyword>
<comment type="caution">
    <text evidence="2">The sequence shown here is derived from an EMBL/GenBank/DDBJ whole genome shotgun (WGS) entry which is preliminary data.</text>
</comment>
<evidence type="ECO:0000313" key="2">
    <source>
        <dbReference type="EMBL" id="RNA25761.1"/>
    </source>
</evidence>
<sequence>MVSSEFSKRSQYIIGIEGKGLGYNIVQICTNEFQALQKLCNFLTIFAQLKKNYEVFTFCTHFLLPTSPPLFFTNLLLFCIFQISLNLQSKIEQKYLNKKKKA</sequence>
<name>A0A3M7RQE7_BRAPC</name>
<feature type="transmembrane region" description="Helical" evidence="1">
    <location>
        <begin position="70"/>
        <end position="89"/>
    </location>
</feature>